<dbReference type="OrthoDB" id="3831250at2"/>
<reference evidence="3 4" key="1">
    <citation type="submission" date="2017-11" db="EMBL/GenBank/DDBJ databases">
        <title>Genomic Encyclopedia of Archaeal and Bacterial Type Strains, Phase II (KMG-II): From Individual Species to Whole Genera.</title>
        <authorList>
            <person name="Goeker M."/>
        </authorList>
    </citation>
    <scope>NUCLEOTIDE SEQUENCE [LARGE SCALE GENOMIC DNA]</scope>
    <source>
        <strain evidence="3 4">DSM 25478</strain>
    </source>
</reference>
<dbReference type="RefSeq" id="WP_157802625.1">
    <property type="nucleotide sequence ID" value="NZ_BOOX01000007.1"/>
</dbReference>
<dbReference type="Proteomes" id="UP000231693">
    <property type="component" value="Unassembled WGS sequence"/>
</dbReference>
<keyword evidence="2" id="KW-1133">Transmembrane helix</keyword>
<organism evidence="3 4">
    <name type="scientific">Sediminihabitans luteus</name>
    <dbReference type="NCBI Taxonomy" id="1138585"/>
    <lineage>
        <taxon>Bacteria</taxon>
        <taxon>Bacillati</taxon>
        <taxon>Actinomycetota</taxon>
        <taxon>Actinomycetes</taxon>
        <taxon>Micrococcales</taxon>
        <taxon>Cellulomonadaceae</taxon>
        <taxon>Sediminihabitans</taxon>
    </lineage>
</organism>
<feature type="region of interest" description="Disordered" evidence="1">
    <location>
        <begin position="49"/>
        <end position="120"/>
    </location>
</feature>
<evidence type="ECO:0008006" key="5">
    <source>
        <dbReference type="Google" id="ProtNLM"/>
    </source>
</evidence>
<name>A0A2M9CDC9_9CELL</name>
<sequence length="241" mass="23609">MADSSPDGTDEGSSSRRQRMVLVVAALAAVVVLVLLAVWIFGGGDDDAPADGPSGGTTVGVPTSAASDGASAATESSADESDDSVGPSAEPTSDAAAGPASDAPVAQELDPVEPTDTATGEDGVTAALTKVEAVDGEAVAPGEISGPAVRLTVEVTNGSDEDLDLSGAVVNAYVGPDRAPAGTLTKPGGVPFEGVVAPGESGSAVVLFDIPEEQRGDVTVTVDYRTGTPTVAFRGDLSISG</sequence>
<feature type="transmembrane region" description="Helical" evidence="2">
    <location>
        <begin position="21"/>
        <end position="41"/>
    </location>
</feature>
<keyword evidence="2" id="KW-0812">Transmembrane</keyword>
<proteinExistence type="predicted"/>
<evidence type="ECO:0000256" key="2">
    <source>
        <dbReference type="SAM" id="Phobius"/>
    </source>
</evidence>
<gene>
    <name evidence="3" type="ORF">CLV28_2351</name>
</gene>
<protein>
    <recommendedName>
        <fullName evidence="5">DUF4352 domain-containing protein</fullName>
    </recommendedName>
</protein>
<evidence type="ECO:0000313" key="4">
    <source>
        <dbReference type="Proteomes" id="UP000231693"/>
    </source>
</evidence>
<feature type="compositionally biased region" description="Low complexity" evidence="1">
    <location>
        <begin position="93"/>
        <end position="106"/>
    </location>
</feature>
<feature type="compositionally biased region" description="Low complexity" evidence="1">
    <location>
        <begin position="59"/>
        <end position="76"/>
    </location>
</feature>
<keyword evidence="2" id="KW-0472">Membrane</keyword>
<evidence type="ECO:0000313" key="3">
    <source>
        <dbReference type="EMBL" id="PJJ69875.1"/>
    </source>
</evidence>
<dbReference type="AlphaFoldDB" id="A0A2M9CDC9"/>
<comment type="caution">
    <text evidence="3">The sequence shown here is derived from an EMBL/GenBank/DDBJ whole genome shotgun (WGS) entry which is preliminary data.</text>
</comment>
<keyword evidence="4" id="KW-1185">Reference proteome</keyword>
<dbReference type="EMBL" id="PGFE01000004">
    <property type="protein sequence ID" value="PJJ69875.1"/>
    <property type="molecule type" value="Genomic_DNA"/>
</dbReference>
<evidence type="ECO:0000256" key="1">
    <source>
        <dbReference type="SAM" id="MobiDB-lite"/>
    </source>
</evidence>
<accession>A0A2M9CDC9</accession>